<comment type="caution">
    <text evidence="2">Lacks conserved residue(s) required for the propagation of feature annotation.</text>
</comment>
<sequence length="339" mass="33992">MLQIYNEEVYDLLAPGAGEEGGAAVKALEVSTWGPGELPPGADRVPGTTWRPVVSVESGEALLQEGGRNRAAIASVLNFPNTRSHVLMSVRVEVAAGTTSGGQPTVSTLHFADLAGSERGEKNDSAGQQAREAHSITRSLSVLSDVISALQRRSSNIPFRNSKLTSVLQDALCGDSKVLLLCNIAPEATSASETVSSLSFASRAAQLELGIARRSASVERFDPSPRSPGQGFQERMLPEGASGGGGGVSRGAAAAAVISSGASSPQLHLLQPLPIMNGTAAKVRAAAAAAAAAAMAAASSSGGVRTSQSFVGMNGIVVGRGGSSGGGASGSSSGGSSRA</sequence>
<dbReference type="GO" id="GO:0015630">
    <property type="term" value="C:microtubule cytoskeleton"/>
    <property type="evidence" value="ECO:0007669"/>
    <property type="project" value="TreeGrafter"/>
</dbReference>
<dbReference type="PRINTS" id="PR00380">
    <property type="entry name" value="KINESINHEAVY"/>
</dbReference>
<feature type="region of interest" description="Disordered" evidence="3">
    <location>
        <begin position="216"/>
        <end position="248"/>
    </location>
</feature>
<name>A0A8J4B2X2_9CHLO</name>
<reference evidence="5" key="1">
    <citation type="journal article" date="2021" name="Proc. Natl. Acad. Sci. U.S.A.">
        <title>Three genomes in the algal genus Volvox reveal the fate of a haploid sex-determining region after a transition to homothallism.</title>
        <authorList>
            <person name="Yamamoto K."/>
            <person name="Hamaji T."/>
            <person name="Kawai-Toyooka H."/>
            <person name="Matsuzaki R."/>
            <person name="Takahashi F."/>
            <person name="Nishimura Y."/>
            <person name="Kawachi M."/>
            <person name="Noguchi H."/>
            <person name="Minakuchi Y."/>
            <person name="Umen J.G."/>
            <person name="Toyoda A."/>
            <person name="Nozaki H."/>
        </authorList>
    </citation>
    <scope>NUCLEOTIDE SEQUENCE</scope>
    <source>
        <strain evidence="5">NIES-3780</strain>
    </source>
</reference>
<dbReference type="PANTHER" id="PTHR47972">
    <property type="entry name" value="KINESIN-LIKE PROTEIN KLP-3"/>
    <property type="match status" value="1"/>
</dbReference>
<dbReference type="InterPro" id="IPR036961">
    <property type="entry name" value="Kinesin_motor_dom_sf"/>
</dbReference>
<gene>
    <name evidence="5" type="ORF">Vafri_6495</name>
</gene>
<dbReference type="Pfam" id="PF00225">
    <property type="entry name" value="Kinesin"/>
    <property type="match status" value="1"/>
</dbReference>
<comment type="similarity">
    <text evidence="2">Belongs to the TRAFAC class myosin-kinesin ATPase superfamily. Kinesin family.</text>
</comment>
<dbReference type="Proteomes" id="UP000747399">
    <property type="component" value="Unassembled WGS sequence"/>
</dbReference>
<keyword evidence="6" id="KW-1185">Reference proteome</keyword>
<dbReference type="PANTHER" id="PTHR47972:SF28">
    <property type="entry name" value="KINESIN-LIKE PROTEIN KLP-3"/>
    <property type="match status" value="1"/>
</dbReference>
<dbReference type="InterPro" id="IPR001752">
    <property type="entry name" value="Kinesin_motor_dom"/>
</dbReference>
<dbReference type="SUPFAM" id="SSF52540">
    <property type="entry name" value="P-loop containing nucleoside triphosphate hydrolases"/>
    <property type="match status" value="1"/>
</dbReference>
<feature type="region of interest" description="Disordered" evidence="3">
    <location>
        <begin position="319"/>
        <end position="339"/>
    </location>
</feature>
<comment type="caution">
    <text evidence="5">The sequence shown here is derived from an EMBL/GenBank/DDBJ whole genome shotgun (WGS) entry which is preliminary data.</text>
</comment>
<accession>A0A8J4B2X2</accession>
<dbReference type="InterPro" id="IPR027640">
    <property type="entry name" value="Kinesin-like_fam"/>
</dbReference>
<dbReference type="GO" id="GO:0003777">
    <property type="term" value="F:microtubule motor activity"/>
    <property type="evidence" value="ECO:0007669"/>
    <property type="project" value="InterPro"/>
</dbReference>
<evidence type="ECO:0000313" key="5">
    <source>
        <dbReference type="EMBL" id="GIL50300.1"/>
    </source>
</evidence>
<dbReference type="InterPro" id="IPR027417">
    <property type="entry name" value="P-loop_NTPase"/>
</dbReference>
<organism evidence="5 6">
    <name type="scientific">Volvox africanus</name>
    <dbReference type="NCBI Taxonomy" id="51714"/>
    <lineage>
        <taxon>Eukaryota</taxon>
        <taxon>Viridiplantae</taxon>
        <taxon>Chlorophyta</taxon>
        <taxon>core chlorophytes</taxon>
        <taxon>Chlorophyceae</taxon>
        <taxon>CS clade</taxon>
        <taxon>Chlamydomonadales</taxon>
        <taxon>Volvocaceae</taxon>
        <taxon>Volvox</taxon>
    </lineage>
</organism>
<evidence type="ECO:0000256" key="2">
    <source>
        <dbReference type="PROSITE-ProRule" id="PRU00283"/>
    </source>
</evidence>
<feature type="compositionally biased region" description="Gly residues" evidence="3">
    <location>
        <begin position="319"/>
        <end position="333"/>
    </location>
</feature>
<dbReference type="GO" id="GO:0005524">
    <property type="term" value="F:ATP binding"/>
    <property type="evidence" value="ECO:0007669"/>
    <property type="project" value="InterPro"/>
</dbReference>
<dbReference type="SMART" id="SM00129">
    <property type="entry name" value="KISc"/>
    <property type="match status" value="1"/>
</dbReference>
<dbReference type="PROSITE" id="PS50067">
    <property type="entry name" value="KINESIN_MOTOR_2"/>
    <property type="match status" value="1"/>
</dbReference>
<dbReference type="GO" id="GO:0008017">
    <property type="term" value="F:microtubule binding"/>
    <property type="evidence" value="ECO:0007669"/>
    <property type="project" value="InterPro"/>
</dbReference>
<keyword evidence="1" id="KW-0505">Motor protein</keyword>
<dbReference type="AlphaFoldDB" id="A0A8J4B2X2"/>
<dbReference type="GO" id="GO:0007018">
    <property type="term" value="P:microtubule-based movement"/>
    <property type="evidence" value="ECO:0007669"/>
    <property type="project" value="InterPro"/>
</dbReference>
<evidence type="ECO:0000313" key="6">
    <source>
        <dbReference type="Proteomes" id="UP000747399"/>
    </source>
</evidence>
<evidence type="ECO:0000256" key="1">
    <source>
        <dbReference type="ARBA" id="ARBA00023175"/>
    </source>
</evidence>
<feature type="domain" description="Kinesin motor" evidence="4">
    <location>
        <begin position="1"/>
        <end position="207"/>
    </location>
</feature>
<dbReference type="Gene3D" id="3.40.850.10">
    <property type="entry name" value="Kinesin motor domain"/>
    <property type="match status" value="1"/>
</dbReference>
<proteinExistence type="inferred from homology"/>
<protein>
    <recommendedName>
        <fullName evidence="4">Kinesin motor domain-containing protein</fullName>
    </recommendedName>
</protein>
<evidence type="ECO:0000259" key="4">
    <source>
        <dbReference type="PROSITE" id="PS50067"/>
    </source>
</evidence>
<evidence type="ECO:0000256" key="3">
    <source>
        <dbReference type="SAM" id="MobiDB-lite"/>
    </source>
</evidence>
<dbReference type="EMBL" id="BNCO01000008">
    <property type="protein sequence ID" value="GIL50300.1"/>
    <property type="molecule type" value="Genomic_DNA"/>
</dbReference>